<proteinExistence type="predicted"/>
<protein>
    <submittedName>
        <fullName evidence="1">Arginine deiminase-related protein</fullName>
    </submittedName>
</protein>
<name>A0AAE3QQH3_9BACT</name>
<dbReference type="Proteomes" id="UP001241110">
    <property type="component" value="Unassembled WGS sequence"/>
</dbReference>
<dbReference type="InterPro" id="IPR014541">
    <property type="entry name" value="Amdntrnsf_FN0238"/>
</dbReference>
<evidence type="ECO:0000313" key="1">
    <source>
        <dbReference type="EMBL" id="MDJ1481014.1"/>
    </source>
</evidence>
<comment type="caution">
    <text evidence="1">The sequence shown here is derived from an EMBL/GenBank/DDBJ whole genome shotgun (WGS) entry which is preliminary data.</text>
</comment>
<evidence type="ECO:0000313" key="2">
    <source>
        <dbReference type="Proteomes" id="UP001241110"/>
    </source>
</evidence>
<reference evidence="1" key="1">
    <citation type="submission" date="2023-05" db="EMBL/GenBank/DDBJ databases">
        <authorList>
            <person name="Zhang X."/>
        </authorList>
    </citation>
    <scope>NUCLEOTIDE SEQUENCE</scope>
    <source>
        <strain evidence="1">YF14B1</strain>
    </source>
</reference>
<gene>
    <name evidence="1" type="ORF">QNI16_11015</name>
</gene>
<accession>A0AAE3QQH3</accession>
<dbReference type="PANTHER" id="PTHR43224:SF1">
    <property type="entry name" value="AMIDINOTRANSFERASE"/>
    <property type="match status" value="1"/>
</dbReference>
<dbReference type="EMBL" id="JASJOS010000004">
    <property type="protein sequence ID" value="MDJ1481014.1"/>
    <property type="molecule type" value="Genomic_DNA"/>
</dbReference>
<dbReference type="RefSeq" id="WP_313978261.1">
    <property type="nucleotide sequence ID" value="NZ_JASJOS010000004.1"/>
</dbReference>
<dbReference type="PANTHER" id="PTHR43224">
    <property type="entry name" value="AMIDINOTRANSFERASE"/>
    <property type="match status" value="1"/>
</dbReference>
<dbReference type="SUPFAM" id="SSF55909">
    <property type="entry name" value="Pentein"/>
    <property type="match status" value="1"/>
</dbReference>
<dbReference type="PIRSF" id="PIRSF028188">
    <property type="entry name" value="Amdntrnsf_FN0238"/>
    <property type="match status" value="1"/>
</dbReference>
<sequence>MTNDSIHNFQQTTSHILMIRPVRFAFNEQTAESNAFQDATATEDPETIQSKALREFDMMVDNLRGFGIDVTVIEDTPDPHTPDAIFPNNWISFHQAGNGTIYLYPMQAHNRRLERRMDIIEILKRRFHISQIVDLSHFESEDKFLEGTGSLVLDRDYRIAYACLSPRTHEELLKEFAQKMDYRVVSFHATDEHNKPIYHTNVIMCIGEQFAVICLECIQDEKERYHVRKTLEETNKEIIELSIEQVNRFAGNMLQLRTRKGERLLVMSSQAYQALLPDQLRRLEKYTQITYTNLNTIERNGGGSARCMIAEVHLAPL</sequence>
<dbReference type="AlphaFoldDB" id="A0AAE3QQH3"/>
<dbReference type="Gene3D" id="3.75.10.10">
    <property type="entry name" value="L-arginine/glycine Amidinotransferase, Chain A"/>
    <property type="match status" value="1"/>
</dbReference>
<dbReference type="NCBIfam" id="NF046062">
    <property type="entry name" value="citrull_CtlX"/>
    <property type="match status" value="1"/>
</dbReference>
<dbReference type="Pfam" id="PF19420">
    <property type="entry name" value="DDAH_eukar"/>
    <property type="match status" value="1"/>
</dbReference>
<organism evidence="1 2">
    <name type="scientific">Xanthocytophaga flava</name>
    <dbReference type="NCBI Taxonomy" id="3048013"/>
    <lineage>
        <taxon>Bacteria</taxon>
        <taxon>Pseudomonadati</taxon>
        <taxon>Bacteroidota</taxon>
        <taxon>Cytophagia</taxon>
        <taxon>Cytophagales</taxon>
        <taxon>Rhodocytophagaceae</taxon>
        <taxon>Xanthocytophaga</taxon>
    </lineage>
</organism>